<name>A0A9W9FB82_9EURO</name>
<reference evidence="1" key="1">
    <citation type="submission" date="2022-11" db="EMBL/GenBank/DDBJ databases">
        <authorList>
            <person name="Petersen C."/>
        </authorList>
    </citation>
    <scope>NUCLEOTIDE SEQUENCE</scope>
    <source>
        <strain evidence="1">IBT 30069</strain>
    </source>
</reference>
<evidence type="ECO:0000313" key="1">
    <source>
        <dbReference type="EMBL" id="KAJ5096969.1"/>
    </source>
</evidence>
<keyword evidence="2" id="KW-1185">Reference proteome</keyword>
<dbReference type="AlphaFoldDB" id="A0A9W9FB82"/>
<proteinExistence type="predicted"/>
<comment type="caution">
    <text evidence="1">The sequence shown here is derived from an EMBL/GenBank/DDBJ whole genome shotgun (WGS) entry which is preliminary data.</text>
</comment>
<evidence type="ECO:0000313" key="2">
    <source>
        <dbReference type="Proteomes" id="UP001149165"/>
    </source>
</evidence>
<gene>
    <name evidence="1" type="ORF">N7456_007690</name>
</gene>
<protein>
    <submittedName>
        <fullName evidence="1">Uncharacterized protein</fullName>
    </submittedName>
</protein>
<reference evidence="1" key="2">
    <citation type="journal article" date="2023" name="IMA Fungus">
        <title>Comparative genomic study of the Penicillium genus elucidates a diverse pangenome and 15 lateral gene transfer events.</title>
        <authorList>
            <person name="Petersen C."/>
            <person name="Sorensen T."/>
            <person name="Nielsen M.R."/>
            <person name="Sondergaard T.E."/>
            <person name="Sorensen J.L."/>
            <person name="Fitzpatrick D.A."/>
            <person name="Frisvad J.C."/>
            <person name="Nielsen K.L."/>
        </authorList>
    </citation>
    <scope>NUCLEOTIDE SEQUENCE</scope>
    <source>
        <strain evidence="1">IBT 30069</strain>
    </source>
</reference>
<organism evidence="1 2">
    <name type="scientific">Penicillium angulare</name>
    <dbReference type="NCBI Taxonomy" id="116970"/>
    <lineage>
        <taxon>Eukaryota</taxon>
        <taxon>Fungi</taxon>
        <taxon>Dikarya</taxon>
        <taxon>Ascomycota</taxon>
        <taxon>Pezizomycotina</taxon>
        <taxon>Eurotiomycetes</taxon>
        <taxon>Eurotiomycetidae</taxon>
        <taxon>Eurotiales</taxon>
        <taxon>Aspergillaceae</taxon>
        <taxon>Penicillium</taxon>
    </lineage>
</organism>
<sequence>MSTFQHLQILGSLEDQKRILDVLNGLKPWLQGNAKATDADENGIIPIWTEQIDQATSAVRRLIYEGCAQYALIQTTRSAETPQNLPFAIYTALQVSDAPAVDGVILSPAQSIWVEQPALLGGGMTFLIVQPIYPTRILLTGRSMSEDDESVLDLHKLVHDVRWYKGIIRSNKLDYVCPSCKKGYHERFQLAEHFKKSTESEADNERHKKLRMIKRNGDWRMFVQGMEESLGPIQAQSLRDGSSCFEESFLRQISYKAYCCTRHGEPMSLSSL</sequence>
<dbReference type="OrthoDB" id="4258395at2759"/>
<accession>A0A9W9FB82</accession>
<dbReference type="EMBL" id="JAPQKH010000005">
    <property type="protein sequence ID" value="KAJ5096969.1"/>
    <property type="molecule type" value="Genomic_DNA"/>
</dbReference>
<dbReference type="Proteomes" id="UP001149165">
    <property type="component" value="Unassembled WGS sequence"/>
</dbReference>